<dbReference type="GO" id="GO:0000139">
    <property type="term" value="C:Golgi membrane"/>
    <property type="evidence" value="ECO:0007669"/>
    <property type="project" value="TreeGrafter"/>
</dbReference>
<dbReference type="GO" id="GO:0017134">
    <property type="term" value="F:fibroblast growth factor binding"/>
    <property type="evidence" value="ECO:0007669"/>
    <property type="project" value="TreeGrafter"/>
</dbReference>
<evidence type="ECO:0000313" key="2">
    <source>
        <dbReference type="Proteomes" id="UP001356427"/>
    </source>
</evidence>
<dbReference type="EMBL" id="JAGTTL010000035">
    <property type="protein sequence ID" value="KAK6293977.1"/>
    <property type="molecule type" value="Genomic_DNA"/>
</dbReference>
<protein>
    <submittedName>
        <fullName evidence="1">Uncharacterized protein</fullName>
    </submittedName>
</protein>
<keyword evidence="2" id="KW-1185">Reference proteome</keyword>
<reference evidence="1 2" key="1">
    <citation type="submission" date="2021-04" db="EMBL/GenBank/DDBJ databases">
        <authorList>
            <person name="De Guttry C."/>
            <person name="Zahm M."/>
            <person name="Klopp C."/>
            <person name="Cabau C."/>
            <person name="Louis A."/>
            <person name="Berthelot C."/>
            <person name="Parey E."/>
            <person name="Roest Crollius H."/>
            <person name="Montfort J."/>
            <person name="Robinson-Rechavi M."/>
            <person name="Bucao C."/>
            <person name="Bouchez O."/>
            <person name="Gislard M."/>
            <person name="Lluch J."/>
            <person name="Milhes M."/>
            <person name="Lampietro C."/>
            <person name="Lopez Roques C."/>
            <person name="Donnadieu C."/>
            <person name="Braasch I."/>
            <person name="Desvignes T."/>
            <person name="Postlethwait J."/>
            <person name="Bobe J."/>
            <person name="Wedekind C."/>
            <person name="Guiguen Y."/>
        </authorList>
    </citation>
    <scope>NUCLEOTIDE SEQUENCE [LARGE SCALE GENOMIC DNA]</scope>
    <source>
        <strain evidence="1">Cs_M1</strain>
        <tissue evidence="1">Blood</tissue>
    </source>
</reference>
<sequence length="183" mass="21281">MFYSCTIESILTGCITAWYGNCSASDRKALQRGNWTPSLYKKCQGDAARLCHTNGWNETSELMPPGAVFLCLYRHAYRTEEQGRRLSRDCVRWRYRGAPPPEGNIHIEALLIRACQPVIQSHCHDVADNQVDTGDLMECVWVQNKHQKEMNNKCTLGVTHFQLIQMKDFRFSYKSRWRVKRMC</sequence>
<organism evidence="1 2">
    <name type="scientific">Coregonus suidteri</name>
    <dbReference type="NCBI Taxonomy" id="861788"/>
    <lineage>
        <taxon>Eukaryota</taxon>
        <taxon>Metazoa</taxon>
        <taxon>Chordata</taxon>
        <taxon>Craniata</taxon>
        <taxon>Vertebrata</taxon>
        <taxon>Euteleostomi</taxon>
        <taxon>Actinopterygii</taxon>
        <taxon>Neopterygii</taxon>
        <taxon>Teleostei</taxon>
        <taxon>Protacanthopterygii</taxon>
        <taxon>Salmoniformes</taxon>
        <taxon>Salmonidae</taxon>
        <taxon>Coregoninae</taxon>
        <taxon>Coregonus</taxon>
    </lineage>
</organism>
<proteinExistence type="predicted"/>
<dbReference type="Proteomes" id="UP001356427">
    <property type="component" value="Unassembled WGS sequence"/>
</dbReference>
<dbReference type="PANTHER" id="PTHR11884">
    <property type="entry name" value="SELECTIN LIGAND RELATED"/>
    <property type="match status" value="1"/>
</dbReference>
<comment type="caution">
    <text evidence="1">The sequence shown here is derived from an EMBL/GenBank/DDBJ whole genome shotgun (WGS) entry which is preliminary data.</text>
</comment>
<gene>
    <name evidence="1" type="ORF">J4Q44_G00348070</name>
</gene>
<dbReference type="AlphaFoldDB" id="A0AAN8QLG9"/>
<name>A0AAN8QLG9_9TELE</name>
<accession>A0AAN8QLG9</accession>
<dbReference type="PANTHER" id="PTHR11884:SF1">
    <property type="entry name" value="GOLGI APPARATUS PROTEIN 1"/>
    <property type="match status" value="1"/>
</dbReference>
<dbReference type="Pfam" id="PF00839">
    <property type="entry name" value="Cys_rich_FGFR"/>
    <property type="match status" value="1"/>
</dbReference>
<dbReference type="InterPro" id="IPR001893">
    <property type="entry name" value="Cys-rich_GLG1_repeat"/>
</dbReference>
<evidence type="ECO:0000313" key="1">
    <source>
        <dbReference type="EMBL" id="KAK6293977.1"/>
    </source>
</evidence>
<dbReference type="InterPro" id="IPR039728">
    <property type="entry name" value="GLG1"/>
</dbReference>